<protein>
    <submittedName>
        <fullName evidence="4">Peptide alpha-n-acetyltransferase</fullName>
    </submittedName>
</protein>
<evidence type="ECO:0000256" key="2">
    <source>
        <dbReference type="SAM" id="Phobius"/>
    </source>
</evidence>
<feature type="region of interest" description="Disordered" evidence="1">
    <location>
        <begin position="1"/>
        <end position="51"/>
    </location>
</feature>
<keyword evidence="5" id="KW-1185">Reference proteome</keyword>
<feature type="compositionally biased region" description="Acidic residues" evidence="1">
    <location>
        <begin position="144"/>
        <end position="155"/>
    </location>
</feature>
<keyword evidence="2" id="KW-0472">Membrane</keyword>
<dbReference type="Proteomes" id="UP000007796">
    <property type="component" value="Unassembled WGS sequence"/>
</dbReference>
<proteinExistence type="predicted"/>
<dbReference type="PANTHER" id="PTHR21377:SF0">
    <property type="entry name" value="PROTEIN FAM210B, MITOCHONDRIAL"/>
    <property type="match status" value="1"/>
</dbReference>
<dbReference type="eggNOG" id="KOG4526">
    <property type="taxonomic scope" value="Eukaryota"/>
</dbReference>
<dbReference type="STRING" id="655863.F0XCM9"/>
<organism evidence="5">
    <name type="scientific">Grosmannia clavigera (strain kw1407 / UAMH 11150)</name>
    <name type="common">Blue stain fungus</name>
    <name type="synonym">Graphiocladiella clavigera</name>
    <dbReference type="NCBI Taxonomy" id="655863"/>
    <lineage>
        <taxon>Eukaryota</taxon>
        <taxon>Fungi</taxon>
        <taxon>Dikarya</taxon>
        <taxon>Ascomycota</taxon>
        <taxon>Pezizomycotina</taxon>
        <taxon>Sordariomycetes</taxon>
        <taxon>Sordariomycetidae</taxon>
        <taxon>Ophiostomatales</taxon>
        <taxon>Ophiostomataceae</taxon>
        <taxon>Leptographium</taxon>
    </lineage>
</organism>
<dbReference type="GO" id="GO:0005739">
    <property type="term" value="C:mitochondrion"/>
    <property type="evidence" value="ECO:0007669"/>
    <property type="project" value="TreeGrafter"/>
</dbReference>
<dbReference type="Pfam" id="PF06916">
    <property type="entry name" value="FAM210A-B_dom"/>
    <property type="match status" value="1"/>
</dbReference>
<feature type="domain" description="DUF1279" evidence="3">
    <location>
        <begin position="63"/>
        <end position="193"/>
    </location>
</feature>
<evidence type="ECO:0000259" key="3">
    <source>
        <dbReference type="Pfam" id="PF06916"/>
    </source>
</evidence>
<dbReference type="InterPro" id="IPR009688">
    <property type="entry name" value="FAM210A/B-like_dom"/>
</dbReference>
<name>F0XCM9_GROCL</name>
<gene>
    <name evidence="4" type="ORF">CMQ_551</name>
</gene>
<dbReference type="HOGENOM" id="CLU_059211_3_0_1"/>
<evidence type="ECO:0000256" key="1">
    <source>
        <dbReference type="SAM" id="MobiDB-lite"/>
    </source>
</evidence>
<dbReference type="GO" id="GO:0016740">
    <property type="term" value="F:transferase activity"/>
    <property type="evidence" value="ECO:0007669"/>
    <property type="project" value="UniProtKB-KW"/>
</dbReference>
<reference evidence="4 5" key="1">
    <citation type="journal article" date="2011" name="Proc. Natl. Acad. Sci. U.S.A.">
        <title>Genome and transcriptome analyses of the mountain pine beetle-fungal symbiont Grosmannia clavigera, a lodgepole pine pathogen.</title>
        <authorList>
            <person name="DiGuistini S."/>
            <person name="Wang Y."/>
            <person name="Liao N.Y."/>
            <person name="Taylor G."/>
            <person name="Tanguay P."/>
            <person name="Feau N."/>
            <person name="Henrissat B."/>
            <person name="Chan S.K."/>
            <person name="Hesse-Orce U."/>
            <person name="Alamouti S.M."/>
            <person name="Tsui C.K.M."/>
            <person name="Docking R.T."/>
            <person name="Levasseur A."/>
            <person name="Haridas S."/>
            <person name="Robertson G."/>
            <person name="Birol I."/>
            <person name="Holt R.A."/>
            <person name="Marra M.A."/>
            <person name="Hamelin R.C."/>
            <person name="Hirst M."/>
            <person name="Jones S.J.M."/>
            <person name="Bohlmann J."/>
            <person name="Breuil C."/>
        </authorList>
    </citation>
    <scope>NUCLEOTIDE SEQUENCE [LARGE SCALE GENOMIC DNA]</scope>
    <source>
        <strain evidence="5">kw1407 / UAMH 11150</strain>
    </source>
</reference>
<dbReference type="InterPro" id="IPR045866">
    <property type="entry name" value="FAM210A/B-like"/>
</dbReference>
<evidence type="ECO:0000313" key="4">
    <source>
        <dbReference type="EMBL" id="EFX03623.1"/>
    </source>
</evidence>
<keyword evidence="2" id="KW-1133">Transmembrane helix</keyword>
<keyword evidence="4" id="KW-0808">Transferase</keyword>
<feature type="transmembrane region" description="Helical" evidence="2">
    <location>
        <begin position="71"/>
        <end position="94"/>
    </location>
</feature>
<sequence>MILRTSPSKARPPVLSFRTPPRRTFHSSKTRSQTQSQSAKGEAAGKGAGSGPAAAESLSLSARLKKLSREYGWAAVGVYFGLSLLDFPFCFLLVRTVGTDKIAEIEHVVVNYAKAVIPENVKEFWRNYKSNLKKVEKESGNASGEEDTEGWGVEEAEERHKRSASLATQLALAYAIHKSFIFVRVPLTAAVTPKVVKIFRSWGWKIGKATPGK</sequence>
<keyword evidence="2" id="KW-0812">Transmembrane</keyword>
<dbReference type="RefSeq" id="XP_014173105.1">
    <property type="nucleotide sequence ID" value="XM_014317630.1"/>
</dbReference>
<dbReference type="EMBL" id="GL629765">
    <property type="protein sequence ID" value="EFX03623.1"/>
    <property type="molecule type" value="Genomic_DNA"/>
</dbReference>
<accession>F0XCM9</accession>
<feature type="region of interest" description="Disordered" evidence="1">
    <location>
        <begin position="136"/>
        <end position="155"/>
    </location>
</feature>
<dbReference type="OrthoDB" id="426386at2759"/>
<feature type="compositionally biased region" description="Low complexity" evidence="1">
    <location>
        <begin position="30"/>
        <end position="42"/>
    </location>
</feature>
<evidence type="ECO:0000313" key="5">
    <source>
        <dbReference type="Proteomes" id="UP000007796"/>
    </source>
</evidence>
<dbReference type="GeneID" id="25978840"/>
<dbReference type="PANTHER" id="PTHR21377">
    <property type="entry name" value="PROTEIN FAM210B, MITOCHONDRIAL"/>
    <property type="match status" value="1"/>
</dbReference>
<dbReference type="AlphaFoldDB" id="F0XCM9"/>
<feature type="compositionally biased region" description="Basic residues" evidence="1">
    <location>
        <begin position="20"/>
        <end position="29"/>
    </location>
</feature>
<dbReference type="InParanoid" id="F0XCM9"/>